<evidence type="ECO:0000259" key="8">
    <source>
        <dbReference type="Pfam" id="PF00999"/>
    </source>
</evidence>
<feature type="transmembrane region" description="Helical" evidence="7">
    <location>
        <begin position="66"/>
        <end position="82"/>
    </location>
</feature>
<feature type="transmembrane region" description="Helical" evidence="7">
    <location>
        <begin position="94"/>
        <end position="118"/>
    </location>
</feature>
<feature type="transmembrane region" description="Helical" evidence="7">
    <location>
        <begin position="124"/>
        <end position="147"/>
    </location>
</feature>
<proteinExistence type="predicted"/>
<evidence type="ECO:0000256" key="5">
    <source>
        <dbReference type="ARBA" id="ARBA00023065"/>
    </source>
</evidence>
<evidence type="ECO:0000256" key="2">
    <source>
        <dbReference type="ARBA" id="ARBA00022449"/>
    </source>
</evidence>
<dbReference type="InterPro" id="IPR038770">
    <property type="entry name" value="Na+/solute_symporter_sf"/>
</dbReference>
<dbReference type="GO" id="GO:0120029">
    <property type="term" value="P:proton export across plasma membrane"/>
    <property type="evidence" value="ECO:0007669"/>
    <property type="project" value="InterPro"/>
</dbReference>
<dbReference type="PANTHER" id="PTHR31382">
    <property type="entry name" value="NA(+)/H(+) ANTIPORTER"/>
    <property type="match status" value="1"/>
</dbReference>
<dbReference type="GO" id="GO:0005886">
    <property type="term" value="C:plasma membrane"/>
    <property type="evidence" value="ECO:0007669"/>
    <property type="project" value="InterPro"/>
</dbReference>
<keyword evidence="2" id="KW-0813">Transport</keyword>
<dbReference type="OrthoDB" id="9810860at2"/>
<dbReference type="GO" id="GO:0036376">
    <property type="term" value="P:sodium ion export across plasma membrane"/>
    <property type="evidence" value="ECO:0007669"/>
    <property type="project" value="InterPro"/>
</dbReference>
<dbReference type="InterPro" id="IPR006153">
    <property type="entry name" value="Cation/H_exchanger_TM"/>
</dbReference>
<reference evidence="10" key="1">
    <citation type="submission" date="2016-10" db="EMBL/GenBank/DDBJ databases">
        <authorList>
            <person name="Varghese N."/>
            <person name="Submissions S."/>
        </authorList>
    </citation>
    <scope>NUCLEOTIDE SEQUENCE [LARGE SCALE GENOMIC DNA]</scope>
    <source>
        <strain evidence="10">NRRL B-51270</strain>
    </source>
</reference>
<keyword evidence="3 7" id="KW-0812">Transmembrane</keyword>
<evidence type="ECO:0000256" key="4">
    <source>
        <dbReference type="ARBA" id="ARBA00022989"/>
    </source>
</evidence>
<evidence type="ECO:0000256" key="3">
    <source>
        <dbReference type="ARBA" id="ARBA00022692"/>
    </source>
</evidence>
<dbReference type="Proteomes" id="UP000243207">
    <property type="component" value="Chromosome I"/>
</dbReference>
<dbReference type="PANTHER" id="PTHR31382:SF1">
    <property type="entry name" value="SODIUM ION_PROTON EXCHANGER (EUROFUNG)"/>
    <property type="match status" value="1"/>
</dbReference>
<evidence type="ECO:0000256" key="7">
    <source>
        <dbReference type="SAM" id="Phobius"/>
    </source>
</evidence>
<feature type="transmembrane region" description="Helical" evidence="7">
    <location>
        <begin position="34"/>
        <end position="54"/>
    </location>
</feature>
<evidence type="ECO:0000256" key="1">
    <source>
        <dbReference type="ARBA" id="ARBA00004141"/>
    </source>
</evidence>
<name>A0A1H1Q4P0_9GAMM</name>
<feature type="domain" description="Cation/H+ exchanger transmembrane" evidence="8">
    <location>
        <begin position="16"/>
        <end position="395"/>
    </location>
</feature>
<feature type="transmembrane region" description="Helical" evidence="7">
    <location>
        <begin position="227"/>
        <end position="245"/>
    </location>
</feature>
<dbReference type="Pfam" id="PF00999">
    <property type="entry name" value="Na_H_Exchanger"/>
    <property type="match status" value="1"/>
</dbReference>
<dbReference type="GO" id="GO:0015385">
    <property type="term" value="F:sodium:proton antiporter activity"/>
    <property type="evidence" value="ECO:0007669"/>
    <property type="project" value="InterPro"/>
</dbReference>
<dbReference type="GO" id="GO:0042391">
    <property type="term" value="P:regulation of membrane potential"/>
    <property type="evidence" value="ECO:0007669"/>
    <property type="project" value="InterPro"/>
</dbReference>
<dbReference type="InterPro" id="IPR004712">
    <property type="entry name" value="Na+/H+_antiporter_fungi"/>
</dbReference>
<keyword evidence="10" id="KW-1185">Reference proteome</keyword>
<dbReference type="Gene3D" id="1.20.1530.20">
    <property type="match status" value="1"/>
</dbReference>
<keyword evidence="2" id="KW-0050">Antiport</keyword>
<feature type="transmembrane region" description="Helical" evidence="7">
    <location>
        <begin position="309"/>
        <end position="333"/>
    </location>
</feature>
<keyword evidence="6 7" id="KW-0472">Membrane</keyword>
<organism evidence="9 10">
    <name type="scientific">Halopseudomonas xinjiangensis</name>
    <dbReference type="NCBI Taxonomy" id="487184"/>
    <lineage>
        <taxon>Bacteria</taxon>
        <taxon>Pseudomonadati</taxon>
        <taxon>Pseudomonadota</taxon>
        <taxon>Gammaproteobacteria</taxon>
        <taxon>Pseudomonadales</taxon>
        <taxon>Pseudomonadaceae</taxon>
        <taxon>Halopseudomonas</taxon>
    </lineage>
</organism>
<accession>A0A1H1Q4P0</accession>
<gene>
    <name evidence="9" type="ORF">SAMN05216421_1053</name>
</gene>
<keyword evidence="5" id="KW-0406">Ion transport</keyword>
<dbReference type="STRING" id="487184.SAMN05216421_1053"/>
<feature type="transmembrane region" description="Helical" evidence="7">
    <location>
        <begin position="168"/>
        <end position="186"/>
    </location>
</feature>
<dbReference type="RefSeq" id="WP_093392165.1">
    <property type="nucleotide sequence ID" value="NZ_LT629736.1"/>
</dbReference>
<feature type="transmembrane region" description="Helical" evidence="7">
    <location>
        <begin position="192"/>
        <end position="215"/>
    </location>
</feature>
<evidence type="ECO:0000313" key="10">
    <source>
        <dbReference type="Proteomes" id="UP000243207"/>
    </source>
</evidence>
<feature type="transmembrane region" description="Helical" evidence="7">
    <location>
        <begin position="374"/>
        <end position="396"/>
    </location>
</feature>
<feature type="transmembrane region" description="Helical" evidence="7">
    <location>
        <begin position="6"/>
        <end position="25"/>
    </location>
</feature>
<evidence type="ECO:0000256" key="6">
    <source>
        <dbReference type="ARBA" id="ARBA00023136"/>
    </source>
</evidence>
<protein>
    <submittedName>
        <fullName evidence="9">Sodium/proton antiporter, CPA1 family</fullName>
    </submittedName>
</protein>
<dbReference type="EMBL" id="LT629736">
    <property type="protein sequence ID" value="SDS18217.1"/>
    <property type="molecule type" value="Genomic_DNA"/>
</dbReference>
<evidence type="ECO:0000313" key="9">
    <source>
        <dbReference type="EMBL" id="SDS18217.1"/>
    </source>
</evidence>
<comment type="subcellular location">
    <subcellularLocation>
        <location evidence="1">Membrane</location>
        <topology evidence="1">Multi-pass membrane protein</topology>
    </subcellularLocation>
</comment>
<sequence>MYELNMSLAIFGFAAILIALLSGLIKRSVVSEPILAMTIGIFAGPYGAGLLDIAKWGDPMVILEQAARLTLAIGLMGIALRLDRDSVRLLLRPVSLLLILGMLGMWLLSSGIALVFGLPLLSALLLGAIVTPTDPVVASSVVTGKFAQKYLPLRVRDGLSYESGANDGLAYLFVMLPILAMSHPPAETTQKWLLDVLVVGVLLATAIGVLVGFAAAKLLSAADRRGLVANQSMLGYTVAFSLFTLGAAKLVHSDALIAVFAAGLTFNLCSDRSEEHEEENIQEAVSKLFTLPMFVLFGLSLPFSEWSGIGWPLVILVVALLLFRRLPVLAALMPLIGRSFNRADIAFLGWFGPIGIAAIYYATLAHKHTHDPMFWHITSAVVFASILVHGVSAASFTRLHRKHAGAAPDRTKPLDSDA</sequence>
<feature type="transmembrane region" description="Helical" evidence="7">
    <location>
        <begin position="345"/>
        <end position="362"/>
    </location>
</feature>
<keyword evidence="4 7" id="KW-1133">Transmembrane helix</keyword>
<dbReference type="AlphaFoldDB" id="A0A1H1Q4P0"/>